<comment type="caution">
    <text evidence="7">The sequence shown here is derived from an EMBL/GenBank/DDBJ whole genome shotgun (WGS) entry which is preliminary data.</text>
</comment>
<dbReference type="RefSeq" id="WP_307279358.1">
    <property type="nucleotide sequence ID" value="NZ_JAUSVX010000012.1"/>
</dbReference>
<evidence type="ECO:0000313" key="8">
    <source>
        <dbReference type="Proteomes" id="UP001242480"/>
    </source>
</evidence>
<keyword evidence="7" id="KW-0762">Sugar transport</keyword>
<comment type="similarity">
    <text evidence="2">Belongs to the bacterial solute-binding protein 1 family.</text>
</comment>
<feature type="transmembrane region" description="Helical" evidence="6">
    <location>
        <begin position="29"/>
        <end position="48"/>
    </location>
</feature>
<evidence type="ECO:0000256" key="5">
    <source>
        <dbReference type="ARBA" id="ARBA00022764"/>
    </source>
</evidence>
<dbReference type="InterPro" id="IPR050490">
    <property type="entry name" value="Bact_solute-bd_prot1"/>
</dbReference>
<dbReference type="InterPro" id="IPR006059">
    <property type="entry name" value="SBP"/>
</dbReference>
<keyword evidence="5" id="KW-0574">Periplasm</keyword>
<evidence type="ECO:0000256" key="2">
    <source>
        <dbReference type="ARBA" id="ARBA00008520"/>
    </source>
</evidence>
<keyword evidence="8" id="KW-1185">Reference proteome</keyword>
<name>A0ABU0JDX0_9HYPH</name>
<comment type="subcellular location">
    <subcellularLocation>
        <location evidence="1">Periplasm</location>
    </subcellularLocation>
</comment>
<evidence type="ECO:0000313" key="7">
    <source>
        <dbReference type="EMBL" id="MDQ0472478.1"/>
    </source>
</evidence>
<reference evidence="7 8" key="1">
    <citation type="submission" date="2023-07" db="EMBL/GenBank/DDBJ databases">
        <title>Genomic Encyclopedia of Type Strains, Phase IV (KMG-IV): sequencing the most valuable type-strain genomes for metagenomic binning, comparative biology and taxonomic classification.</title>
        <authorList>
            <person name="Goeker M."/>
        </authorList>
    </citation>
    <scope>NUCLEOTIDE SEQUENCE [LARGE SCALE GENOMIC DNA]</scope>
    <source>
        <strain evidence="7 8">DSM 19619</strain>
    </source>
</reference>
<accession>A0ABU0JDX0</accession>
<evidence type="ECO:0000256" key="3">
    <source>
        <dbReference type="ARBA" id="ARBA00022448"/>
    </source>
</evidence>
<gene>
    <name evidence="7" type="ORF">QO011_005507</name>
</gene>
<protein>
    <submittedName>
        <fullName evidence="7">Multiple sugar transport system substrate-binding protein</fullName>
    </submittedName>
</protein>
<dbReference type="EMBL" id="JAUSVX010000012">
    <property type="protein sequence ID" value="MDQ0472478.1"/>
    <property type="molecule type" value="Genomic_DNA"/>
</dbReference>
<dbReference type="Proteomes" id="UP001242480">
    <property type="component" value="Unassembled WGS sequence"/>
</dbReference>
<dbReference type="PANTHER" id="PTHR43649:SF34">
    <property type="entry name" value="ABC TRANSPORTER PERIPLASMIC-BINDING PROTEIN YCJN-RELATED"/>
    <property type="match status" value="1"/>
</dbReference>
<dbReference type="SUPFAM" id="SSF53850">
    <property type="entry name" value="Periplasmic binding protein-like II"/>
    <property type="match status" value="1"/>
</dbReference>
<keyword evidence="6" id="KW-0812">Transmembrane</keyword>
<organism evidence="7 8">
    <name type="scientific">Labrys wisconsinensis</name>
    <dbReference type="NCBI Taxonomy" id="425677"/>
    <lineage>
        <taxon>Bacteria</taxon>
        <taxon>Pseudomonadati</taxon>
        <taxon>Pseudomonadota</taxon>
        <taxon>Alphaproteobacteria</taxon>
        <taxon>Hyphomicrobiales</taxon>
        <taxon>Xanthobacteraceae</taxon>
        <taxon>Labrys</taxon>
    </lineage>
</organism>
<evidence type="ECO:0000256" key="1">
    <source>
        <dbReference type="ARBA" id="ARBA00004418"/>
    </source>
</evidence>
<evidence type="ECO:0000256" key="4">
    <source>
        <dbReference type="ARBA" id="ARBA00022729"/>
    </source>
</evidence>
<sequence length="507" mass="55885">MSFKRFDKQTFIVDSANAYTERRISKREFLRRMGLAGIGFSAFGLGMLGGHRRGFTGFGLGESAYAEGLPDSQAKWLKEVGSKFKGAKIRYTTEATPPSVVLNQIKKEFTDPTGIEVEVEIVPLEQVLAKATQDVQGQLGTYDLYYLDQSWVSTFAPDCVNPIEYYKDKPELAMPDFDWDDFSKPLVDGVAQVDGQWMGIPFDIPIFILMYRKDLLEKHGIKVPTTYDEFTAAVKAITEAEKANGIFGTGLQAKSGHYSLECDWTQAVWGHGGSVFGKDKKFAGNDAQGIEGLKWYQDLLKMAPPNSTASTWDGQFQMMVSGQVALVQSWDEFFPGLDADDSKVKGLWEPMRPLTPKALRAAADCGFNEKPNAGHQGGSSISLSKYSKNPEAAWIFMQWGCCKEIMTRCTLAGGFAPMRNSSFADERVKAKAKVGPGTTRHLEVVKWTIDNVIATEPHMPLWAGLSTNEIPTELGKLITGQDYGGDAKKCMDAIAAMVDAKVKDADL</sequence>
<keyword evidence="4" id="KW-0732">Signal</keyword>
<keyword evidence="6" id="KW-0472">Membrane</keyword>
<dbReference type="Gene3D" id="3.40.190.10">
    <property type="entry name" value="Periplasmic binding protein-like II"/>
    <property type="match status" value="2"/>
</dbReference>
<proteinExistence type="inferred from homology"/>
<dbReference type="Pfam" id="PF13416">
    <property type="entry name" value="SBP_bac_8"/>
    <property type="match status" value="1"/>
</dbReference>
<keyword evidence="3" id="KW-0813">Transport</keyword>
<dbReference type="PANTHER" id="PTHR43649">
    <property type="entry name" value="ARABINOSE-BINDING PROTEIN-RELATED"/>
    <property type="match status" value="1"/>
</dbReference>
<evidence type="ECO:0000256" key="6">
    <source>
        <dbReference type="SAM" id="Phobius"/>
    </source>
</evidence>
<keyword evidence="6" id="KW-1133">Transmembrane helix</keyword>